<proteinExistence type="predicted"/>
<organism evidence="2 3">
    <name type="scientific">Nitrosospira briensis</name>
    <dbReference type="NCBI Taxonomy" id="35799"/>
    <lineage>
        <taxon>Bacteria</taxon>
        <taxon>Pseudomonadati</taxon>
        <taxon>Pseudomonadota</taxon>
        <taxon>Betaproteobacteria</taxon>
        <taxon>Nitrosomonadales</taxon>
        <taxon>Nitrosomonadaceae</taxon>
        <taxon>Nitrosospira</taxon>
    </lineage>
</organism>
<evidence type="ECO:0000313" key="2">
    <source>
        <dbReference type="EMBL" id="SFN87640.1"/>
    </source>
</evidence>
<dbReference type="OrthoDB" id="3078238at2"/>
<dbReference type="AlphaFoldDB" id="A0A1I5CKT9"/>
<dbReference type="InterPro" id="IPR014030">
    <property type="entry name" value="Ketoacyl_synth_N"/>
</dbReference>
<keyword evidence="3" id="KW-1185">Reference proteome</keyword>
<accession>A0A1I5CKT9</accession>
<dbReference type="Proteomes" id="UP000183107">
    <property type="component" value="Unassembled WGS sequence"/>
</dbReference>
<dbReference type="InterPro" id="IPR016039">
    <property type="entry name" value="Thiolase-like"/>
</dbReference>
<sequence>MRVDKMLQIDSSGLVTSVGLSTATAAAAIRAGLSNPQFTRFIDWGGEWITAHVVPMHASNPRTKLLQMAASAINECLASVERESIKGAALVLCLPEVSRPSTGDELGEFAIKDIAATLGVEFSTHSSTISAGRVGGFVGLQRARTLLYEGKADAVIVIGVDSYVNWPALSNFENRHRLLTSRNSNGFLPGEAAAAVIVSRPKPGVALRCEGLGFASESATIDADLPLRADGLVEAIRAAARDADCRPQDFELRISALSGEHYYFKEAALAVSRLIRDPRSEAELWHPADCVGEVGAAAGPLAVVIAAVACAKGYSGASRILCHLSSDGTERAAAFFCYGTLQ</sequence>
<protein>
    <submittedName>
        <fullName evidence="2">3-oxoacyl-[acyl-carrier-protein] synthase-1</fullName>
    </submittedName>
</protein>
<dbReference type="Gene3D" id="3.40.47.10">
    <property type="match status" value="1"/>
</dbReference>
<dbReference type="NCBIfam" id="NF004798">
    <property type="entry name" value="PRK06147.1"/>
    <property type="match status" value="1"/>
</dbReference>
<dbReference type="SUPFAM" id="SSF53901">
    <property type="entry name" value="Thiolase-like"/>
    <property type="match status" value="2"/>
</dbReference>
<dbReference type="EMBL" id="FOVJ01000004">
    <property type="protein sequence ID" value="SFN87640.1"/>
    <property type="molecule type" value="Genomic_DNA"/>
</dbReference>
<feature type="domain" description="Beta-ketoacyl synthase-like N-terminal" evidence="1">
    <location>
        <begin position="126"/>
        <end position="200"/>
    </location>
</feature>
<evidence type="ECO:0000259" key="1">
    <source>
        <dbReference type="Pfam" id="PF00109"/>
    </source>
</evidence>
<dbReference type="Pfam" id="PF00109">
    <property type="entry name" value="ketoacyl-synt"/>
    <property type="match status" value="1"/>
</dbReference>
<dbReference type="GO" id="GO:0016746">
    <property type="term" value="F:acyltransferase activity"/>
    <property type="evidence" value="ECO:0007669"/>
    <property type="project" value="InterPro"/>
</dbReference>
<evidence type="ECO:0000313" key="3">
    <source>
        <dbReference type="Proteomes" id="UP000183107"/>
    </source>
</evidence>
<reference evidence="3" key="1">
    <citation type="submission" date="2016-10" db="EMBL/GenBank/DDBJ databases">
        <authorList>
            <person name="Varghese N."/>
        </authorList>
    </citation>
    <scope>NUCLEOTIDE SEQUENCE [LARGE SCALE GENOMIC DNA]</scope>
    <source>
        <strain evidence="3">Nsp8</strain>
    </source>
</reference>
<gene>
    <name evidence="2" type="ORF">SAMN05216386_2047</name>
</gene>
<name>A0A1I5CKT9_9PROT</name>